<accession>A0A0A8YEB5</accession>
<proteinExistence type="predicted"/>
<protein>
    <submittedName>
        <fullName evidence="1">Uncharacterized protein</fullName>
    </submittedName>
</protein>
<dbReference type="AlphaFoldDB" id="A0A0A8YEB5"/>
<organism evidence="1">
    <name type="scientific">Arundo donax</name>
    <name type="common">Giant reed</name>
    <name type="synonym">Donax arundinaceus</name>
    <dbReference type="NCBI Taxonomy" id="35708"/>
    <lineage>
        <taxon>Eukaryota</taxon>
        <taxon>Viridiplantae</taxon>
        <taxon>Streptophyta</taxon>
        <taxon>Embryophyta</taxon>
        <taxon>Tracheophyta</taxon>
        <taxon>Spermatophyta</taxon>
        <taxon>Magnoliopsida</taxon>
        <taxon>Liliopsida</taxon>
        <taxon>Poales</taxon>
        <taxon>Poaceae</taxon>
        <taxon>PACMAD clade</taxon>
        <taxon>Arundinoideae</taxon>
        <taxon>Arundineae</taxon>
        <taxon>Arundo</taxon>
    </lineage>
</organism>
<sequence length="17" mass="1745">MMAIVPNVVTASATALR</sequence>
<evidence type="ECO:0000313" key="1">
    <source>
        <dbReference type="EMBL" id="JAD21502.1"/>
    </source>
</evidence>
<reference evidence="1" key="2">
    <citation type="journal article" date="2015" name="Data Brief">
        <title>Shoot transcriptome of the giant reed, Arundo donax.</title>
        <authorList>
            <person name="Barrero R.A."/>
            <person name="Guerrero F.D."/>
            <person name="Moolhuijzen P."/>
            <person name="Goolsby J.A."/>
            <person name="Tidwell J."/>
            <person name="Bellgard S.E."/>
            <person name="Bellgard M.I."/>
        </authorList>
    </citation>
    <scope>NUCLEOTIDE SEQUENCE</scope>
    <source>
        <tissue evidence="1">Shoot tissue taken approximately 20 cm above the soil surface</tissue>
    </source>
</reference>
<name>A0A0A8YEB5_ARUDO</name>
<dbReference type="EMBL" id="GBRH01276393">
    <property type="protein sequence ID" value="JAD21502.1"/>
    <property type="molecule type" value="Transcribed_RNA"/>
</dbReference>
<reference evidence="1" key="1">
    <citation type="submission" date="2014-09" db="EMBL/GenBank/DDBJ databases">
        <authorList>
            <person name="Magalhaes I.L.F."/>
            <person name="Oliveira U."/>
            <person name="Santos F.R."/>
            <person name="Vidigal T.H.D.A."/>
            <person name="Brescovit A.D."/>
            <person name="Santos A.J."/>
        </authorList>
    </citation>
    <scope>NUCLEOTIDE SEQUENCE</scope>
    <source>
        <tissue evidence="1">Shoot tissue taken approximately 20 cm above the soil surface</tissue>
    </source>
</reference>